<evidence type="ECO:0000313" key="3">
    <source>
        <dbReference type="WBParaSite" id="ALUE_0002237901-mRNA-1"/>
    </source>
</evidence>
<reference evidence="3" key="1">
    <citation type="submission" date="2017-02" db="UniProtKB">
        <authorList>
            <consortium name="WormBaseParasite"/>
        </authorList>
    </citation>
    <scope>IDENTIFICATION</scope>
</reference>
<proteinExistence type="predicted"/>
<keyword evidence="1" id="KW-0472">Membrane</keyword>
<name>A0A0M3IUF1_ASCLU</name>
<sequence>MSWEGLRRLKRTSTEGTLTIVEDEDERRKIKDEEENRKTNAMEGKPLQIAAHSAESAKKCNPSLDGNVCIVRITFVILVTILTILSTIQTFQILTYAYFYWRKKKCNVSSSEAISSSVDEYNVVSLDFLASRGRRAKLRQCDDGGYLSTQSSSRTANVSKLSLRLSKCGFAFFPESSNACLVRQFGILIFTPLICCLYHWQLKYKQYLSNSRKLALHRT</sequence>
<evidence type="ECO:0000313" key="2">
    <source>
        <dbReference type="Proteomes" id="UP000036681"/>
    </source>
</evidence>
<dbReference type="WBParaSite" id="ALUE_0002237901-mRNA-1">
    <property type="protein sequence ID" value="ALUE_0002237901-mRNA-1"/>
    <property type="gene ID" value="ALUE_0002237901"/>
</dbReference>
<feature type="transmembrane region" description="Helical" evidence="1">
    <location>
        <begin position="181"/>
        <end position="200"/>
    </location>
</feature>
<accession>A0A0M3IUF1</accession>
<evidence type="ECO:0000256" key="1">
    <source>
        <dbReference type="SAM" id="Phobius"/>
    </source>
</evidence>
<dbReference type="Proteomes" id="UP000036681">
    <property type="component" value="Unplaced"/>
</dbReference>
<keyword evidence="1" id="KW-1133">Transmembrane helix</keyword>
<keyword evidence="2" id="KW-1185">Reference proteome</keyword>
<keyword evidence="1" id="KW-0812">Transmembrane</keyword>
<feature type="transmembrane region" description="Helical" evidence="1">
    <location>
        <begin position="75"/>
        <end position="101"/>
    </location>
</feature>
<protein>
    <submittedName>
        <fullName evidence="3">Uncharacterized protein</fullName>
    </submittedName>
</protein>
<dbReference type="AlphaFoldDB" id="A0A0M3IUF1"/>
<organism evidence="2 3">
    <name type="scientific">Ascaris lumbricoides</name>
    <name type="common">Giant roundworm</name>
    <dbReference type="NCBI Taxonomy" id="6252"/>
    <lineage>
        <taxon>Eukaryota</taxon>
        <taxon>Metazoa</taxon>
        <taxon>Ecdysozoa</taxon>
        <taxon>Nematoda</taxon>
        <taxon>Chromadorea</taxon>
        <taxon>Rhabditida</taxon>
        <taxon>Spirurina</taxon>
        <taxon>Ascaridomorpha</taxon>
        <taxon>Ascaridoidea</taxon>
        <taxon>Ascarididae</taxon>
        <taxon>Ascaris</taxon>
    </lineage>
</organism>